<feature type="transmembrane region" description="Helical" evidence="7">
    <location>
        <begin position="119"/>
        <end position="134"/>
    </location>
</feature>
<dbReference type="SUPFAM" id="SSF55874">
    <property type="entry name" value="ATPase domain of HSP90 chaperone/DNA topoisomerase II/histidine kinase"/>
    <property type="match status" value="1"/>
</dbReference>
<dbReference type="SMART" id="SM00388">
    <property type="entry name" value="HisKA"/>
    <property type="match status" value="1"/>
</dbReference>
<evidence type="ECO:0000313" key="10">
    <source>
        <dbReference type="Proteomes" id="UP000652755"/>
    </source>
</evidence>
<organism evidence="9 10">
    <name type="scientific">Pedobacter fastidiosus</name>
    <dbReference type="NCBI Taxonomy" id="2765361"/>
    <lineage>
        <taxon>Bacteria</taxon>
        <taxon>Pseudomonadati</taxon>
        <taxon>Bacteroidota</taxon>
        <taxon>Sphingobacteriia</taxon>
        <taxon>Sphingobacteriales</taxon>
        <taxon>Sphingobacteriaceae</taxon>
        <taxon>Pedobacter</taxon>
    </lineage>
</organism>
<evidence type="ECO:0000259" key="8">
    <source>
        <dbReference type="PROSITE" id="PS50109"/>
    </source>
</evidence>
<dbReference type="PANTHER" id="PTHR43711:SF31">
    <property type="entry name" value="HISTIDINE KINASE"/>
    <property type="match status" value="1"/>
</dbReference>
<feature type="transmembrane region" description="Helical" evidence="7">
    <location>
        <begin position="62"/>
        <end position="82"/>
    </location>
</feature>
<dbReference type="InterPro" id="IPR004358">
    <property type="entry name" value="Sig_transdc_His_kin-like_C"/>
</dbReference>
<keyword evidence="3" id="KW-0597">Phosphoprotein</keyword>
<dbReference type="SUPFAM" id="SSF47384">
    <property type="entry name" value="Homodimeric domain of signal transducing histidine kinase"/>
    <property type="match status" value="1"/>
</dbReference>
<keyword evidence="7" id="KW-1133">Transmembrane helix</keyword>
<dbReference type="GO" id="GO:0016301">
    <property type="term" value="F:kinase activity"/>
    <property type="evidence" value="ECO:0007669"/>
    <property type="project" value="UniProtKB-KW"/>
</dbReference>
<dbReference type="InterPro" id="IPR050736">
    <property type="entry name" value="Sensor_HK_Regulatory"/>
</dbReference>
<gene>
    <name evidence="9" type="ORF">H7U22_15805</name>
</gene>
<dbReference type="InterPro" id="IPR003594">
    <property type="entry name" value="HATPase_dom"/>
</dbReference>
<evidence type="ECO:0000256" key="2">
    <source>
        <dbReference type="ARBA" id="ARBA00012438"/>
    </source>
</evidence>
<dbReference type="PRINTS" id="PR00344">
    <property type="entry name" value="BCTRLSENSOR"/>
</dbReference>
<feature type="transmembrane region" description="Helical" evidence="7">
    <location>
        <begin position="94"/>
        <end position="113"/>
    </location>
</feature>
<keyword evidence="7" id="KW-0812">Transmembrane</keyword>
<dbReference type="InterPro" id="IPR036890">
    <property type="entry name" value="HATPase_C_sf"/>
</dbReference>
<evidence type="ECO:0000313" key="9">
    <source>
        <dbReference type="EMBL" id="MBC6111889.1"/>
    </source>
</evidence>
<dbReference type="InterPro" id="IPR005467">
    <property type="entry name" value="His_kinase_dom"/>
</dbReference>
<dbReference type="Gene3D" id="1.10.287.130">
    <property type="match status" value="1"/>
</dbReference>
<dbReference type="Pfam" id="PF00512">
    <property type="entry name" value="HisKA"/>
    <property type="match status" value="1"/>
</dbReference>
<dbReference type="SMART" id="SM00387">
    <property type="entry name" value="HATPase_c"/>
    <property type="match status" value="1"/>
</dbReference>
<feature type="transmembrane region" description="Helical" evidence="7">
    <location>
        <begin position="38"/>
        <end position="56"/>
    </location>
</feature>
<evidence type="ECO:0000256" key="6">
    <source>
        <dbReference type="ARBA" id="ARBA00023012"/>
    </source>
</evidence>
<keyword evidence="10" id="KW-1185">Reference proteome</keyword>
<evidence type="ECO:0000256" key="5">
    <source>
        <dbReference type="ARBA" id="ARBA00022777"/>
    </source>
</evidence>
<keyword evidence="7" id="KW-0472">Membrane</keyword>
<comment type="catalytic activity">
    <reaction evidence="1">
        <text>ATP + protein L-histidine = ADP + protein N-phospho-L-histidine.</text>
        <dbReference type="EC" id="2.7.13.3"/>
    </reaction>
</comment>
<keyword evidence="6" id="KW-0902">Two-component regulatory system</keyword>
<evidence type="ECO:0000256" key="7">
    <source>
        <dbReference type="SAM" id="Phobius"/>
    </source>
</evidence>
<evidence type="ECO:0000256" key="1">
    <source>
        <dbReference type="ARBA" id="ARBA00000085"/>
    </source>
</evidence>
<keyword evidence="4" id="KW-0808">Transferase</keyword>
<evidence type="ECO:0000256" key="3">
    <source>
        <dbReference type="ARBA" id="ARBA00022553"/>
    </source>
</evidence>
<feature type="transmembrane region" description="Helical" evidence="7">
    <location>
        <begin position="178"/>
        <end position="194"/>
    </location>
</feature>
<protein>
    <recommendedName>
        <fullName evidence="2">histidine kinase</fullName>
        <ecNumber evidence="2">2.7.13.3</ecNumber>
    </recommendedName>
</protein>
<accession>A0ABR7KUV7</accession>
<name>A0ABR7KUV7_9SPHI</name>
<dbReference type="InterPro" id="IPR003661">
    <property type="entry name" value="HisK_dim/P_dom"/>
</dbReference>
<feature type="transmembrane region" description="Helical" evidence="7">
    <location>
        <begin position="141"/>
        <end position="158"/>
    </location>
</feature>
<dbReference type="EC" id="2.7.13.3" evidence="2"/>
<dbReference type="PROSITE" id="PS50109">
    <property type="entry name" value="HIS_KIN"/>
    <property type="match status" value="1"/>
</dbReference>
<dbReference type="RefSeq" id="WP_187072322.1">
    <property type="nucleotide sequence ID" value="NZ_JACRYL010000014.1"/>
</dbReference>
<proteinExistence type="predicted"/>
<dbReference type="EMBL" id="JACRYL010000014">
    <property type="protein sequence ID" value="MBC6111889.1"/>
    <property type="molecule type" value="Genomic_DNA"/>
</dbReference>
<dbReference type="Gene3D" id="3.30.565.10">
    <property type="entry name" value="Histidine kinase-like ATPase, C-terminal domain"/>
    <property type="match status" value="1"/>
</dbReference>
<dbReference type="InterPro" id="IPR036097">
    <property type="entry name" value="HisK_dim/P_sf"/>
</dbReference>
<dbReference type="Pfam" id="PF02518">
    <property type="entry name" value="HATPase_c"/>
    <property type="match status" value="1"/>
</dbReference>
<dbReference type="Proteomes" id="UP000652755">
    <property type="component" value="Unassembled WGS sequence"/>
</dbReference>
<dbReference type="PANTHER" id="PTHR43711">
    <property type="entry name" value="TWO-COMPONENT HISTIDINE KINASE"/>
    <property type="match status" value="1"/>
</dbReference>
<keyword evidence="5 9" id="KW-0418">Kinase</keyword>
<feature type="domain" description="Histidine kinase" evidence="8">
    <location>
        <begin position="239"/>
        <end position="454"/>
    </location>
</feature>
<reference evidence="9 10" key="1">
    <citation type="submission" date="2020-08" db="EMBL/GenBank/DDBJ databases">
        <authorList>
            <person name="Sun Q."/>
            <person name="Inoue M."/>
        </authorList>
    </citation>
    <scope>NUCLEOTIDE SEQUENCE [LARGE SCALE GENOMIC DNA]</scope>
    <source>
        <strain evidence="9 10">CCM 8938</strain>
    </source>
</reference>
<evidence type="ECO:0000256" key="4">
    <source>
        <dbReference type="ARBA" id="ARBA00022679"/>
    </source>
</evidence>
<comment type="caution">
    <text evidence="9">The sequence shown here is derived from an EMBL/GenBank/DDBJ whole genome shotgun (WGS) entry which is preliminary data.</text>
</comment>
<sequence length="454" mass="51296">MAKFVNFNFLPSHAKNGKTSFWLALIGNPAQFSLERRVFHSVSIGLIVVSVIYAPYNLIAGLYIGSVSALLIGLFFFQQYYYSRFRDKPHNNALFGLMGLLVFGINYFAIAGINGSTDIIWPAYLLVLLVISPYQQHLKWLVIYLLWFFALHTVGYYYPEFIKYPFNTGKGQFIDRMTAFPLPVFVIYIVVRFIRRNYDLERLDAQQKTIAIESSKEQIFRQKEELEQRSLEKDNLMSIISHDVRAPLVSIQSYLTLLNKNVLGAEQRHSIEKSLESATSHTITMLSNLLNWSKSQMGGSVVQLEVVNVLQVLESTIEMARVYAFNKEILLSNTIPFHLMVMADVDMLQIVMRNLINNAVKFTANGGMISINAHIVNDECEITIIDNGRGIATSDQGNIFSIKAASTYGTNNEKGVGLGLVLCKEFIERMGGKIGFQSILNEGSKFFITIPLAE</sequence>